<gene>
    <name evidence="2" type="ORF">CJ030_MR5G021733</name>
</gene>
<proteinExistence type="predicted"/>
<dbReference type="Proteomes" id="UP000516437">
    <property type="component" value="Chromosome 5"/>
</dbReference>
<protein>
    <submittedName>
        <fullName evidence="2">Uncharacterized protein</fullName>
    </submittedName>
</protein>
<evidence type="ECO:0000313" key="3">
    <source>
        <dbReference type="Proteomes" id="UP000516437"/>
    </source>
</evidence>
<sequence length="105" mass="12895">MTLADPKMFMEAMMSEMKHMIKSEMEQFHEQIEQMENSLQPQNNPNFRRRERVPRKEARVEDKEPYGSGFEEEEYRNSVISYRRHERRVREARNLEDNNFEINII</sequence>
<name>A0A6A1VKM1_9ROSI</name>
<evidence type="ECO:0000256" key="1">
    <source>
        <dbReference type="SAM" id="MobiDB-lite"/>
    </source>
</evidence>
<reference evidence="2 3" key="1">
    <citation type="journal article" date="2019" name="Plant Biotechnol. J.">
        <title>The red bayberry genome and genetic basis of sex determination.</title>
        <authorList>
            <person name="Jia H.M."/>
            <person name="Jia H.J."/>
            <person name="Cai Q.L."/>
            <person name="Wang Y."/>
            <person name="Zhao H.B."/>
            <person name="Yang W.F."/>
            <person name="Wang G.Y."/>
            <person name="Li Y.H."/>
            <person name="Zhan D.L."/>
            <person name="Shen Y.T."/>
            <person name="Niu Q.F."/>
            <person name="Chang L."/>
            <person name="Qiu J."/>
            <person name="Zhao L."/>
            <person name="Xie H.B."/>
            <person name="Fu W.Y."/>
            <person name="Jin J."/>
            <person name="Li X.W."/>
            <person name="Jiao Y."/>
            <person name="Zhou C.C."/>
            <person name="Tu T."/>
            <person name="Chai C.Y."/>
            <person name="Gao J.L."/>
            <person name="Fan L.J."/>
            <person name="van de Weg E."/>
            <person name="Wang J.Y."/>
            <person name="Gao Z.S."/>
        </authorList>
    </citation>
    <scope>NUCLEOTIDE SEQUENCE [LARGE SCALE GENOMIC DNA]</scope>
    <source>
        <tissue evidence="2">Leaves</tissue>
    </source>
</reference>
<organism evidence="2 3">
    <name type="scientific">Morella rubra</name>
    <name type="common">Chinese bayberry</name>
    <dbReference type="NCBI Taxonomy" id="262757"/>
    <lineage>
        <taxon>Eukaryota</taxon>
        <taxon>Viridiplantae</taxon>
        <taxon>Streptophyta</taxon>
        <taxon>Embryophyta</taxon>
        <taxon>Tracheophyta</taxon>
        <taxon>Spermatophyta</taxon>
        <taxon>Magnoliopsida</taxon>
        <taxon>eudicotyledons</taxon>
        <taxon>Gunneridae</taxon>
        <taxon>Pentapetalae</taxon>
        <taxon>rosids</taxon>
        <taxon>fabids</taxon>
        <taxon>Fagales</taxon>
        <taxon>Myricaceae</taxon>
        <taxon>Morella</taxon>
    </lineage>
</organism>
<feature type="region of interest" description="Disordered" evidence="1">
    <location>
        <begin position="36"/>
        <end position="72"/>
    </location>
</feature>
<dbReference type="OrthoDB" id="1702039at2759"/>
<feature type="compositionally biased region" description="Polar residues" evidence="1">
    <location>
        <begin position="36"/>
        <end position="46"/>
    </location>
</feature>
<dbReference type="EMBL" id="RXIC02000023">
    <property type="protein sequence ID" value="KAB1213155.1"/>
    <property type="molecule type" value="Genomic_DNA"/>
</dbReference>
<keyword evidence="3" id="KW-1185">Reference proteome</keyword>
<comment type="caution">
    <text evidence="2">The sequence shown here is derived from an EMBL/GenBank/DDBJ whole genome shotgun (WGS) entry which is preliminary data.</text>
</comment>
<accession>A0A6A1VKM1</accession>
<feature type="compositionally biased region" description="Basic and acidic residues" evidence="1">
    <location>
        <begin position="54"/>
        <end position="65"/>
    </location>
</feature>
<evidence type="ECO:0000313" key="2">
    <source>
        <dbReference type="EMBL" id="KAB1213155.1"/>
    </source>
</evidence>
<dbReference type="AlphaFoldDB" id="A0A6A1VKM1"/>